<evidence type="ECO:0000256" key="1">
    <source>
        <dbReference type="SAM" id="SignalP"/>
    </source>
</evidence>
<dbReference type="GO" id="GO:0016787">
    <property type="term" value="F:hydrolase activity"/>
    <property type="evidence" value="ECO:0007669"/>
    <property type="project" value="UniProtKB-KW"/>
</dbReference>
<gene>
    <name evidence="3" type="ORF">SAMN04488121_103766</name>
</gene>
<feature type="signal peptide" evidence="1">
    <location>
        <begin position="1"/>
        <end position="21"/>
    </location>
</feature>
<dbReference type="RefSeq" id="WP_089833555.1">
    <property type="nucleotide sequence ID" value="NZ_FNBN01000003.1"/>
</dbReference>
<dbReference type="OrthoDB" id="613638at2"/>
<name>A0A1G7S7I4_CHIFI</name>
<proteinExistence type="predicted"/>
<dbReference type="Gene3D" id="3.40.50.1820">
    <property type="entry name" value="alpha/beta hydrolase"/>
    <property type="match status" value="1"/>
</dbReference>
<dbReference type="AlphaFoldDB" id="A0A1G7S7I4"/>
<evidence type="ECO:0000313" key="3">
    <source>
        <dbReference type="EMBL" id="SDG18943.1"/>
    </source>
</evidence>
<dbReference type="InterPro" id="IPR029058">
    <property type="entry name" value="AB_hydrolase_fold"/>
</dbReference>
<keyword evidence="3" id="KW-0378">Hydrolase</keyword>
<dbReference type="InterPro" id="IPR000073">
    <property type="entry name" value="AB_hydrolase_1"/>
</dbReference>
<reference evidence="3 4" key="1">
    <citation type="submission" date="2016-10" db="EMBL/GenBank/DDBJ databases">
        <authorList>
            <person name="de Groot N.N."/>
        </authorList>
    </citation>
    <scope>NUCLEOTIDE SEQUENCE [LARGE SCALE GENOMIC DNA]</scope>
    <source>
        <strain evidence="3 4">DSM 527</strain>
    </source>
</reference>
<dbReference type="STRING" id="104663.SAMN04488121_103766"/>
<feature type="domain" description="AB hydrolase-1" evidence="2">
    <location>
        <begin position="83"/>
        <end position="236"/>
    </location>
</feature>
<organism evidence="3 4">
    <name type="scientific">Chitinophaga filiformis</name>
    <name type="common">Myxococcus filiformis</name>
    <name type="synonym">Flexibacter filiformis</name>
    <dbReference type="NCBI Taxonomy" id="104663"/>
    <lineage>
        <taxon>Bacteria</taxon>
        <taxon>Pseudomonadati</taxon>
        <taxon>Bacteroidota</taxon>
        <taxon>Chitinophagia</taxon>
        <taxon>Chitinophagales</taxon>
        <taxon>Chitinophagaceae</taxon>
        <taxon>Chitinophaga</taxon>
    </lineage>
</organism>
<feature type="chain" id="PRO_5011620622" evidence="1">
    <location>
        <begin position="22"/>
        <end position="479"/>
    </location>
</feature>
<evidence type="ECO:0000313" key="4">
    <source>
        <dbReference type="Proteomes" id="UP000199045"/>
    </source>
</evidence>
<dbReference type="Pfam" id="PF00561">
    <property type="entry name" value="Abhydrolase_1"/>
    <property type="match status" value="1"/>
</dbReference>
<keyword evidence="1" id="KW-0732">Signal</keyword>
<dbReference type="EMBL" id="FNBN01000003">
    <property type="protein sequence ID" value="SDG18943.1"/>
    <property type="molecule type" value="Genomic_DNA"/>
</dbReference>
<accession>A0A1G7S7I4</accession>
<evidence type="ECO:0000259" key="2">
    <source>
        <dbReference type="Pfam" id="PF00561"/>
    </source>
</evidence>
<dbReference type="Proteomes" id="UP000199045">
    <property type="component" value="Unassembled WGS sequence"/>
</dbReference>
<sequence>MKKTILLTFAAIVFLLSIARSQEKHTYQPVIEPCACPVKIDSSFKTRCAYLVVPENRKKNNGRTVKLPFIIVESKNPDKKKDPLLFTSGGPGAGSLGWAVGASRSQIIKDRDCIAFEQRGAGYSIPGLNGPEPGAAIKESYKKNLNKDSMVIEGVKRLRKGLEARGIDLSAYNTDETVSDIHDLLYALHIDSVNLMGISYSGGLMQAVLQRDPSRIRTLTLDSPLPTFIPIDEDEPANFNEALNILFEHVEKDSTDKARYGNLKEEFIQYFTSIGHTPFYISYLEKGTTDSIRVQYTRNDLFDIIQNYFSNPAEVPYVIKELIKGNHHDYVTQLLDGIFSGYRGPSGMRISVYCADQAAYHDEKVLRQLYNAYPYMEGYHINDVYNAMCDCWTYKPINPATKQPFYSSKPALLADGEMDNACRPLYIDMIHHYMPNSHRLLFTKRSHGVGGGQLQPFMIQFLNDPYKKLVSDNKDIVVY</sequence>
<protein>
    <submittedName>
        <fullName evidence="3">Alpha/beta hydrolase fold</fullName>
    </submittedName>
</protein>
<dbReference type="SUPFAM" id="SSF53474">
    <property type="entry name" value="alpha/beta-Hydrolases"/>
    <property type="match status" value="1"/>
</dbReference>